<keyword evidence="6 10" id="KW-0472">Membrane</keyword>
<reference evidence="14 15" key="1">
    <citation type="journal article" date="2020" name="Microb. Ecol.">
        <title>Ecogenomics of the Marine Benthic Filamentous Cyanobacterium Adonisia.</title>
        <authorList>
            <person name="Walter J.M."/>
            <person name="Coutinho F.H."/>
            <person name="Leomil L."/>
            <person name="Hargreaves P.I."/>
            <person name="Campeao M.E."/>
            <person name="Vieira V.V."/>
            <person name="Silva B.S."/>
            <person name="Fistarol G.O."/>
            <person name="Salomon P.S."/>
            <person name="Sawabe T."/>
            <person name="Mino S."/>
            <person name="Hosokawa M."/>
            <person name="Miyashita H."/>
            <person name="Maruyama F."/>
            <person name="van Verk M.C."/>
            <person name="Dutilh B.E."/>
            <person name="Thompson C.C."/>
            <person name="Thompson F.L."/>
        </authorList>
    </citation>
    <scope>NUCLEOTIDE SEQUENCE [LARGE SCALE GENOMIC DNA]</scope>
    <source>
        <strain evidence="14 15">CCMR0081</strain>
    </source>
</reference>
<keyword evidence="5" id="KW-0406">Ion transport</keyword>
<sequence length="383" mass="41805">MFRYLGALMATALGLWLAPPAALGQSTQTLDQSLDQAWQTLPVSQPQPKLTIRVGTKELPPFVSLEPATLPYGYSADLWQSIADDLALETEWVTYESVSDLLVGLKNGDVDAAISGISVTAQREAAGFDFSYPFYQSGLQLMVTKPKTTVITFASGMFNWQNFRPIVLIFASSTAVGGLIWLVEHKHNDHFSGNPLRGVSQGIWFAVVTLGTFGYGDVTPTKFIGRLIATLWMGLSFFIVADFIASLTVHQLSENQLDLAALSGESVGALKGTTGEVFLQSQPVKLVTYPSFAAAVTALEDGKIKGLVQDAPALRHFINLNPDSFELAGTLLTHEGYGIAVRENDANLLEAIDQLILDYQQQGFLQQLHEKWFNASELESRAR</sequence>
<keyword evidence="9" id="KW-0407">Ion channel</keyword>
<accession>A0A6M0RGF0</accession>
<feature type="transmembrane region" description="Helical" evidence="10">
    <location>
        <begin position="163"/>
        <end position="183"/>
    </location>
</feature>
<evidence type="ECO:0000259" key="13">
    <source>
        <dbReference type="SMART" id="SM00079"/>
    </source>
</evidence>
<evidence type="ECO:0000256" key="4">
    <source>
        <dbReference type="ARBA" id="ARBA00022989"/>
    </source>
</evidence>
<dbReference type="SMART" id="SM00062">
    <property type="entry name" value="PBPb"/>
    <property type="match status" value="1"/>
</dbReference>
<feature type="transmembrane region" description="Helical" evidence="10">
    <location>
        <begin position="227"/>
        <end position="249"/>
    </location>
</feature>
<dbReference type="InterPro" id="IPR001320">
    <property type="entry name" value="Iontro_rcpt_C"/>
</dbReference>
<evidence type="ECO:0000313" key="15">
    <source>
        <dbReference type="Proteomes" id="UP000481033"/>
    </source>
</evidence>
<dbReference type="EMBL" id="QXHD01000004">
    <property type="protein sequence ID" value="NEZ55308.1"/>
    <property type="molecule type" value="Genomic_DNA"/>
</dbReference>
<protein>
    <submittedName>
        <fullName evidence="14">ABC transporter substrate-binding protein</fullName>
    </submittedName>
</protein>
<keyword evidence="2" id="KW-0813">Transport</keyword>
<feature type="domain" description="Ionotropic glutamate receptor C-terminal" evidence="13">
    <location>
        <begin position="51"/>
        <end position="375"/>
    </location>
</feature>
<evidence type="ECO:0000256" key="7">
    <source>
        <dbReference type="ARBA" id="ARBA00023170"/>
    </source>
</evidence>
<keyword evidence="11" id="KW-0732">Signal</keyword>
<evidence type="ECO:0000256" key="1">
    <source>
        <dbReference type="ARBA" id="ARBA00004141"/>
    </source>
</evidence>
<organism evidence="14 15">
    <name type="scientific">Adonisia turfae CCMR0081</name>
    <dbReference type="NCBI Taxonomy" id="2292702"/>
    <lineage>
        <taxon>Bacteria</taxon>
        <taxon>Bacillati</taxon>
        <taxon>Cyanobacteriota</taxon>
        <taxon>Adonisia</taxon>
        <taxon>Adonisia turfae</taxon>
    </lineage>
</organism>
<dbReference type="Pfam" id="PF07885">
    <property type="entry name" value="Ion_trans_2"/>
    <property type="match status" value="1"/>
</dbReference>
<feature type="signal peptide" evidence="11">
    <location>
        <begin position="1"/>
        <end position="24"/>
    </location>
</feature>
<keyword evidence="3 10" id="KW-0812">Transmembrane</keyword>
<name>A0A6M0RGF0_9CYAN</name>
<evidence type="ECO:0000256" key="11">
    <source>
        <dbReference type="SAM" id="SignalP"/>
    </source>
</evidence>
<proteinExistence type="predicted"/>
<dbReference type="InterPro" id="IPR013099">
    <property type="entry name" value="K_chnl_dom"/>
</dbReference>
<dbReference type="InterPro" id="IPR015683">
    <property type="entry name" value="Ionotropic_Glu_rcpt"/>
</dbReference>
<dbReference type="InterPro" id="IPR001638">
    <property type="entry name" value="Solute-binding_3/MltF_N"/>
</dbReference>
<dbReference type="Gene3D" id="3.40.190.10">
    <property type="entry name" value="Periplasmic binding protein-like II"/>
    <property type="match status" value="3"/>
</dbReference>
<evidence type="ECO:0000313" key="14">
    <source>
        <dbReference type="EMBL" id="NEZ55308.1"/>
    </source>
</evidence>
<dbReference type="Pfam" id="PF00497">
    <property type="entry name" value="SBP_bac_3"/>
    <property type="match status" value="1"/>
</dbReference>
<comment type="caution">
    <text evidence="14">The sequence shown here is derived from an EMBL/GenBank/DDBJ whole genome shotgun (WGS) entry which is preliminary data.</text>
</comment>
<dbReference type="AlphaFoldDB" id="A0A6M0RGF0"/>
<dbReference type="Proteomes" id="UP000481033">
    <property type="component" value="Unassembled WGS sequence"/>
</dbReference>
<dbReference type="SUPFAM" id="SSF81324">
    <property type="entry name" value="Voltage-gated potassium channels"/>
    <property type="match status" value="1"/>
</dbReference>
<dbReference type="PANTHER" id="PTHR18966">
    <property type="entry name" value="IONOTROPIC GLUTAMATE RECEPTOR"/>
    <property type="match status" value="1"/>
</dbReference>
<feature type="domain" description="Solute-binding protein family 3/N-terminal" evidence="12">
    <location>
        <begin position="51"/>
        <end position="376"/>
    </location>
</feature>
<dbReference type="SUPFAM" id="SSF53850">
    <property type="entry name" value="Periplasmic binding protein-like II"/>
    <property type="match status" value="1"/>
</dbReference>
<comment type="subcellular location">
    <subcellularLocation>
        <location evidence="1">Membrane</location>
        <topology evidence="1">Multi-pass membrane protein</topology>
    </subcellularLocation>
</comment>
<evidence type="ECO:0000256" key="8">
    <source>
        <dbReference type="ARBA" id="ARBA00023180"/>
    </source>
</evidence>
<gene>
    <name evidence="14" type="ORF">DXZ20_06380</name>
</gene>
<keyword evidence="4 10" id="KW-1133">Transmembrane helix</keyword>
<evidence type="ECO:0000259" key="12">
    <source>
        <dbReference type="SMART" id="SM00062"/>
    </source>
</evidence>
<dbReference type="Gene3D" id="1.10.287.70">
    <property type="match status" value="1"/>
</dbReference>
<evidence type="ECO:0000256" key="2">
    <source>
        <dbReference type="ARBA" id="ARBA00022448"/>
    </source>
</evidence>
<keyword evidence="8" id="KW-0325">Glycoprotein</keyword>
<evidence type="ECO:0000256" key="3">
    <source>
        <dbReference type="ARBA" id="ARBA00022692"/>
    </source>
</evidence>
<keyword evidence="15" id="KW-1185">Reference proteome</keyword>
<evidence type="ECO:0000256" key="5">
    <source>
        <dbReference type="ARBA" id="ARBA00023065"/>
    </source>
</evidence>
<dbReference type="GO" id="GO:0015276">
    <property type="term" value="F:ligand-gated monoatomic ion channel activity"/>
    <property type="evidence" value="ECO:0007669"/>
    <property type="project" value="InterPro"/>
</dbReference>
<feature type="transmembrane region" description="Helical" evidence="10">
    <location>
        <begin position="195"/>
        <end position="215"/>
    </location>
</feature>
<evidence type="ECO:0000256" key="9">
    <source>
        <dbReference type="ARBA" id="ARBA00023303"/>
    </source>
</evidence>
<keyword evidence="7" id="KW-0675">Receptor</keyword>
<evidence type="ECO:0000256" key="6">
    <source>
        <dbReference type="ARBA" id="ARBA00023136"/>
    </source>
</evidence>
<feature type="chain" id="PRO_5026655307" evidence="11">
    <location>
        <begin position="25"/>
        <end position="383"/>
    </location>
</feature>
<dbReference type="SMART" id="SM00079">
    <property type="entry name" value="PBPe"/>
    <property type="match status" value="1"/>
</dbReference>
<dbReference type="GO" id="GO:0016020">
    <property type="term" value="C:membrane"/>
    <property type="evidence" value="ECO:0007669"/>
    <property type="project" value="UniProtKB-SubCell"/>
</dbReference>
<evidence type="ECO:0000256" key="10">
    <source>
        <dbReference type="SAM" id="Phobius"/>
    </source>
</evidence>